<evidence type="ECO:0000313" key="10">
    <source>
        <dbReference type="Proteomes" id="UP000293347"/>
    </source>
</evidence>
<dbReference type="Gene3D" id="1.50.10.10">
    <property type="match status" value="1"/>
</dbReference>
<dbReference type="Pfam" id="PF17390">
    <property type="entry name" value="Bac_rhamnosid_C"/>
    <property type="match status" value="1"/>
</dbReference>
<organism evidence="9 10">
    <name type="scientific">Pedobacter psychroterrae</name>
    <dbReference type="NCBI Taxonomy" id="2530453"/>
    <lineage>
        <taxon>Bacteria</taxon>
        <taxon>Pseudomonadati</taxon>
        <taxon>Bacteroidota</taxon>
        <taxon>Sphingobacteriia</taxon>
        <taxon>Sphingobacteriales</taxon>
        <taxon>Sphingobacteriaceae</taxon>
        <taxon>Pedobacter</taxon>
    </lineage>
</organism>
<sequence length="928" mass="105334">MTLNLKYTIGLSAFLLLLSCQLHKQSFHIDQLTVEGRENFIGLQSQSPRLSWKITTSKGRNTKQTAYRVYVSSSEKKAESGDADLWNSGKVYSDSSISIRFAGKTLESYRHLYWKVKVWTNQGDSAISTVNQWRMAMLQTKEWKAEWIGLDTFSKGDAPHRQQTRLAARYLRKEVAVSKKIRNASAFISGLGLYQLYINGQKIGNDVLTPTPTDYNHDVPYNTYDITQNLKKGNNGIGVILGNGRFFNMRDFRGKPDPITQMSHINYGFPRMILQIRLEYTDGSIGYITSDKSWKVTDDGPIRANNEYDGEEYDARKELNNWNKPGYDDAKWGSADLVAAPGGKLFSQTNENIRIKETVSPKKIHKTTKGTYILDMGQNMVGWLRIRIKGNAGDTVRMVFAERMKNTDSLYIANLRDARVTDTYVIKGTGNETWEPTFTYHGFQYVEVSGLSYAPSVADFEGQVVYDDVPTIGQFHTSNSTINQIYNNAYWSIRGNYRGIPTDCPQRDERVAWLGDRLMSSYGESFIFDNSRLYSKWMADAKSAQKQNGSLPNIIPAYWINDTDNVTYPSAFIIIPEMLRKQFGDEKTYRSYYPDMKKWVLYMWNTYNQNDLVLKDSYGDWCVAPEEGTNTIWTSDPKRTTDGGLLASSYYYYCLSLMENFARLQGLDADVSTFVQLKKRVFTAFNKKFFNHQSGHYANNTTTANLLPLTFGLVPEDKKNAIVQKIVDRTAEYGNHVNSGIMGMMWIMRGLSDHGRPDLAYTLATNTTYPSWGYMAANGATTIWELWNGNTADPLMSSWNHQMLLGDLLIWYYEYLAGIKSDTQATAFKKIIMNPIFPEGLNYVQASYESKYGTIKSHWVKGNGKLSWNIVVPANSTAKVYLPTSDIGAIQEGNTPLAGKSGFVIKESVEDRTVVEIGSGVYNFIINQ</sequence>
<dbReference type="GO" id="GO:0030596">
    <property type="term" value="F:alpha-L-rhamnosidase activity"/>
    <property type="evidence" value="ECO:0007669"/>
    <property type="project" value="UniProtKB-EC"/>
</dbReference>
<dbReference type="Pfam" id="PF25788">
    <property type="entry name" value="Ig_Rha78A_N"/>
    <property type="match status" value="1"/>
</dbReference>
<evidence type="ECO:0000259" key="5">
    <source>
        <dbReference type="Pfam" id="PF05592"/>
    </source>
</evidence>
<dbReference type="InterPro" id="IPR035398">
    <property type="entry name" value="Bac_rhamnosid_C"/>
</dbReference>
<dbReference type="Gene3D" id="2.60.40.10">
    <property type="entry name" value="Immunoglobulins"/>
    <property type="match status" value="1"/>
</dbReference>
<keyword evidence="3" id="KW-0378">Hydrolase</keyword>
<dbReference type="Pfam" id="PF08531">
    <property type="entry name" value="Bac_rhamnosid_N"/>
    <property type="match status" value="1"/>
</dbReference>
<reference evidence="9 10" key="1">
    <citation type="submission" date="2019-02" db="EMBL/GenBank/DDBJ databases">
        <title>Pedobacter sp. RP-1-14 sp. nov., isolated from Arctic soil.</title>
        <authorList>
            <person name="Dahal R.H."/>
        </authorList>
    </citation>
    <scope>NUCLEOTIDE SEQUENCE [LARGE SCALE GENOMIC DNA]</scope>
    <source>
        <strain evidence="9 10">RP-1-14</strain>
    </source>
</reference>
<dbReference type="Gene3D" id="2.60.120.260">
    <property type="entry name" value="Galactose-binding domain-like"/>
    <property type="match status" value="2"/>
</dbReference>
<comment type="catalytic activity">
    <reaction evidence="1">
        <text>Hydrolysis of terminal non-reducing alpha-L-rhamnose residues in alpha-L-rhamnosides.</text>
        <dbReference type="EC" id="3.2.1.40"/>
    </reaction>
</comment>
<dbReference type="PROSITE" id="PS51257">
    <property type="entry name" value="PROKAR_LIPOPROTEIN"/>
    <property type="match status" value="1"/>
</dbReference>
<dbReference type="AlphaFoldDB" id="A0A4R0NJD5"/>
<feature type="domain" description="Bacterial alpha-L-rhamnosidase N-terminal" evidence="6">
    <location>
        <begin position="179"/>
        <end position="357"/>
    </location>
</feature>
<evidence type="ECO:0000256" key="3">
    <source>
        <dbReference type="ARBA" id="ARBA00022801"/>
    </source>
</evidence>
<accession>A0A4R0NJD5</accession>
<name>A0A4R0NJD5_9SPHI</name>
<proteinExistence type="predicted"/>
<feature type="domain" description="Alpha-L-rhamnosidase six-hairpin glycosidase" evidence="7">
    <location>
        <begin position="472"/>
        <end position="815"/>
    </location>
</feature>
<dbReference type="PANTHER" id="PTHR33307:SF6">
    <property type="entry name" value="ALPHA-RHAMNOSIDASE (EUROFUNG)-RELATED"/>
    <property type="match status" value="1"/>
</dbReference>
<evidence type="ECO:0000313" key="9">
    <source>
        <dbReference type="EMBL" id="TCD00791.1"/>
    </source>
</evidence>
<protein>
    <recommendedName>
        <fullName evidence="2">alpha-L-rhamnosidase</fullName>
        <ecNumber evidence="2">3.2.1.40</ecNumber>
    </recommendedName>
</protein>
<feature type="chain" id="PRO_5020582949" description="alpha-L-rhamnosidase" evidence="4">
    <location>
        <begin position="25"/>
        <end position="928"/>
    </location>
</feature>
<evidence type="ECO:0000259" key="7">
    <source>
        <dbReference type="Pfam" id="PF17389"/>
    </source>
</evidence>
<keyword evidence="10" id="KW-1185">Reference proteome</keyword>
<dbReference type="SUPFAM" id="SSF48208">
    <property type="entry name" value="Six-hairpin glycosidases"/>
    <property type="match status" value="1"/>
</dbReference>
<dbReference type="InterPro" id="IPR012341">
    <property type="entry name" value="6hp_glycosidase-like_sf"/>
</dbReference>
<dbReference type="Pfam" id="PF05592">
    <property type="entry name" value="Bac_rhamnosid"/>
    <property type="match status" value="1"/>
</dbReference>
<feature type="domain" description="Alpha-L-rhamnosidase C-terminal" evidence="8">
    <location>
        <begin position="818"/>
        <end position="892"/>
    </location>
</feature>
<dbReference type="EMBL" id="SJSL01000002">
    <property type="protein sequence ID" value="TCD00791.1"/>
    <property type="molecule type" value="Genomic_DNA"/>
</dbReference>
<comment type="caution">
    <text evidence="9">The sequence shown here is derived from an EMBL/GenBank/DDBJ whole genome shotgun (WGS) entry which is preliminary data.</text>
</comment>
<dbReference type="Gene3D" id="2.60.420.10">
    <property type="entry name" value="Maltose phosphorylase, domain 3"/>
    <property type="match status" value="1"/>
</dbReference>
<evidence type="ECO:0000256" key="4">
    <source>
        <dbReference type="SAM" id="SignalP"/>
    </source>
</evidence>
<dbReference type="InterPro" id="IPR035396">
    <property type="entry name" value="Bac_rhamnosid6H"/>
</dbReference>
<dbReference type="InterPro" id="IPR013737">
    <property type="entry name" value="Bac_rhamnosid_N"/>
</dbReference>
<dbReference type="RefSeq" id="WP_131595256.1">
    <property type="nucleotide sequence ID" value="NZ_SJSL01000002.1"/>
</dbReference>
<dbReference type="InterPro" id="IPR016007">
    <property type="entry name" value="Alpha_rhamnosid"/>
</dbReference>
<dbReference type="PIRSF" id="PIRSF010631">
    <property type="entry name" value="A-rhamnsds"/>
    <property type="match status" value="1"/>
</dbReference>
<dbReference type="Proteomes" id="UP000293347">
    <property type="component" value="Unassembled WGS sequence"/>
</dbReference>
<keyword evidence="4" id="KW-0732">Signal</keyword>
<dbReference type="InterPro" id="IPR008902">
    <property type="entry name" value="Rhamnosid_concanavalin"/>
</dbReference>
<evidence type="ECO:0000259" key="8">
    <source>
        <dbReference type="Pfam" id="PF17390"/>
    </source>
</evidence>
<dbReference type="OrthoDB" id="9766741at2"/>
<evidence type="ECO:0000256" key="1">
    <source>
        <dbReference type="ARBA" id="ARBA00001445"/>
    </source>
</evidence>
<feature type="signal peptide" evidence="4">
    <location>
        <begin position="1"/>
        <end position="24"/>
    </location>
</feature>
<gene>
    <name evidence="9" type="ORF">EZ437_08395</name>
</gene>
<feature type="domain" description="Alpha-L-rhamnosidase concanavalin-like" evidence="5">
    <location>
        <begin position="366"/>
        <end position="466"/>
    </location>
</feature>
<dbReference type="EC" id="3.2.1.40" evidence="2"/>
<evidence type="ECO:0000259" key="6">
    <source>
        <dbReference type="Pfam" id="PF08531"/>
    </source>
</evidence>
<dbReference type="PANTHER" id="PTHR33307">
    <property type="entry name" value="ALPHA-RHAMNOSIDASE (EUROFUNG)"/>
    <property type="match status" value="1"/>
</dbReference>
<dbReference type="GO" id="GO:0005975">
    <property type="term" value="P:carbohydrate metabolic process"/>
    <property type="evidence" value="ECO:0007669"/>
    <property type="project" value="InterPro"/>
</dbReference>
<evidence type="ECO:0000256" key="2">
    <source>
        <dbReference type="ARBA" id="ARBA00012652"/>
    </source>
</evidence>
<dbReference type="Pfam" id="PF17389">
    <property type="entry name" value="Bac_rhamnosid6H"/>
    <property type="match status" value="1"/>
</dbReference>
<dbReference type="InterPro" id="IPR013783">
    <property type="entry name" value="Ig-like_fold"/>
</dbReference>
<dbReference type="InterPro" id="IPR008928">
    <property type="entry name" value="6-hairpin_glycosidase_sf"/>
</dbReference>